<comment type="caution">
    <text evidence="1">The sequence shown here is derived from an EMBL/GenBank/DDBJ whole genome shotgun (WGS) entry which is preliminary data.</text>
</comment>
<sequence>MVTLDLTLKASSRSFEDIYYKLMEVHPVHVEWFVAKYVDLNEPLQKWQERILHLVFNITSNSLTSEMTSSSSQFEETNGIRIWMTTSWEAFTI</sequence>
<accession>A0A232FNI2</accession>
<dbReference type="AlphaFoldDB" id="A0A232FNI2"/>
<gene>
    <name evidence="1" type="ORF">TSAR_008095</name>
</gene>
<evidence type="ECO:0000313" key="2">
    <source>
        <dbReference type="Proteomes" id="UP000215335"/>
    </source>
</evidence>
<reference evidence="1 2" key="1">
    <citation type="journal article" date="2017" name="Curr. Biol.">
        <title>The Evolution of Venom by Co-option of Single-Copy Genes.</title>
        <authorList>
            <person name="Martinson E.O."/>
            <person name="Mrinalini"/>
            <person name="Kelkar Y.D."/>
            <person name="Chang C.H."/>
            <person name="Werren J.H."/>
        </authorList>
    </citation>
    <scope>NUCLEOTIDE SEQUENCE [LARGE SCALE GENOMIC DNA]</scope>
    <source>
        <strain evidence="1 2">Alberta</strain>
        <tissue evidence="1">Whole body</tissue>
    </source>
</reference>
<organism evidence="1 2">
    <name type="scientific">Trichomalopsis sarcophagae</name>
    <dbReference type="NCBI Taxonomy" id="543379"/>
    <lineage>
        <taxon>Eukaryota</taxon>
        <taxon>Metazoa</taxon>
        <taxon>Ecdysozoa</taxon>
        <taxon>Arthropoda</taxon>
        <taxon>Hexapoda</taxon>
        <taxon>Insecta</taxon>
        <taxon>Pterygota</taxon>
        <taxon>Neoptera</taxon>
        <taxon>Endopterygota</taxon>
        <taxon>Hymenoptera</taxon>
        <taxon>Apocrita</taxon>
        <taxon>Proctotrupomorpha</taxon>
        <taxon>Chalcidoidea</taxon>
        <taxon>Pteromalidae</taxon>
        <taxon>Pteromalinae</taxon>
        <taxon>Trichomalopsis</taxon>
    </lineage>
</organism>
<keyword evidence="2" id="KW-1185">Reference proteome</keyword>
<proteinExistence type="predicted"/>
<dbReference type="Proteomes" id="UP000215335">
    <property type="component" value="Unassembled WGS sequence"/>
</dbReference>
<protein>
    <submittedName>
        <fullName evidence="1">Uncharacterized protein</fullName>
    </submittedName>
</protein>
<evidence type="ECO:0000313" key="1">
    <source>
        <dbReference type="EMBL" id="OXU32274.1"/>
    </source>
</evidence>
<name>A0A232FNI2_9HYME</name>
<dbReference type="EMBL" id="NNAY01000003">
    <property type="protein sequence ID" value="OXU32274.1"/>
    <property type="molecule type" value="Genomic_DNA"/>
</dbReference>